<reference evidence="2 3" key="1">
    <citation type="submission" date="2024-11" db="EMBL/GenBank/DDBJ databases">
        <title>Chromosome-level genome assembly of the freshwater bivalve Anodonta woodiana.</title>
        <authorList>
            <person name="Chen X."/>
        </authorList>
    </citation>
    <scope>NUCLEOTIDE SEQUENCE [LARGE SCALE GENOMIC DNA]</scope>
    <source>
        <strain evidence="2">MN2024</strain>
        <tissue evidence="2">Gills</tissue>
    </source>
</reference>
<organism evidence="2 3">
    <name type="scientific">Sinanodonta woodiana</name>
    <name type="common">Chinese pond mussel</name>
    <name type="synonym">Anodonta woodiana</name>
    <dbReference type="NCBI Taxonomy" id="1069815"/>
    <lineage>
        <taxon>Eukaryota</taxon>
        <taxon>Metazoa</taxon>
        <taxon>Spiralia</taxon>
        <taxon>Lophotrochozoa</taxon>
        <taxon>Mollusca</taxon>
        <taxon>Bivalvia</taxon>
        <taxon>Autobranchia</taxon>
        <taxon>Heteroconchia</taxon>
        <taxon>Palaeoheterodonta</taxon>
        <taxon>Unionida</taxon>
        <taxon>Unionoidea</taxon>
        <taxon>Unionidae</taxon>
        <taxon>Unioninae</taxon>
        <taxon>Sinanodonta</taxon>
    </lineage>
</organism>
<proteinExistence type="predicted"/>
<protein>
    <submittedName>
        <fullName evidence="2">Uncharacterized protein</fullName>
    </submittedName>
</protein>
<keyword evidence="1" id="KW-1133">Transmembrane helix</keyword>
<evidence type="ECO:0000313" key="3">
    <source>
        <dbReference type="Proteomes" id="UP001634394"/>
    </source>
</evidence>
<comment type="caution">
    <text evidence="2">The sequence shown here is derived from an EMBL/GenBank/DDBJ whole genome shotgun (WGS) entry which is preliminary data.</text>
</comment>
<dbReference type="Proteomes" id="UP001634394">
    <property type="component" value="Unassembled WGS sequence"/>
</dbReference>
<keyword evidence="3" id="KW-1185">Reference proteome</keyword>
<evidence type="ECO:0000313" key="2">
    <source>
        <dbReference type="EMBL" id="KAL3852944.1"/>
    </source>
</evidence>
<evidence type="ECO:0000256" key="1">
    <source>
        <dbReference type="SAM" id="Phobius"/>
    </source>
</evidence>
<keyword evidence="1" id="KW-0472">Membrane</keyword>
<dbReference type="PROSITE" id="PS51257">
    <property type="entry name" value="PROKAR_LIPOPROTEIN"/>
    <property type="match status" value="1"/>
</dbReference>
<accession>A0ABD3UTY0</accession>
<feature type="transmembrane region" description="Helical" evidence="1">
    <location>
        <begin position="66"/>
        <end position="89"/>
    </location>
</feature>
<gene>
    <name evidence="2" type="ORF">ACJMK2_016549</name>
</gene>
<sequence length="203" mass="22532">MIPLYKTFYVLLSSGVLYDAAFGGLSFTSCTYTKQIPEWPYEETNIKTCVTSCCEKDCCPTTDIEIWSWVAIGVSPVVIISAIVVFIICCKKKKNNTHSIAPPRPYVPPPRRFTDIYYDDFTSQPSTQASLNVMAQTSSNDIYSYDQNGDHVLSQLGCPTQIQLKNDDYAAHSSVQAALNSVAQTSIIDSSGHTYYIGQNNLH</sequence>
<name>A0ABD3UTY0_SINWO</name>
<dbReference type="AlphaFoldDB" id="A0ABD3UTY0"/>
<dbReference type="EMBL" id="JBJQND010000015">
    <property type="protein sequence ID" value="KAL3852944.1"/>
    <property type="molecule type" value="Genomic_DNA"/>
</dbReference>
<keyword evidence="1" id="KW-0812">Transmembrane</keyword>